<evidence type="ECO:0000313" key="1">
    <source>
        <dbReference type="EMBL" id="MBX7491523.1"/>
    </source>
</evidence>
<evidence type="ECO:0000313" key="2">
    <source>
        <dbReference type="Proteomes" id="UP000700059"/>
    </source>
</evidence>
<dbReference type="EMBL" id="JAIGYQ010000015">
    <property type="protein sequence ID" value="MBX7491523.1"/>
    <property type="molecule type" value="Genomic_DNA"/>
</dbReference>
<protein>
    <recommendedName>
        <fullName evidence="3">SGNH/GDSL hydrolase family protein</fullName>
    </recommendedName>
</protein>
<dbReference type="SUPFAM" id="SSF52266">
    <property type="entry name" value="SGNH hydrolase"/>
    <property type="match status" value="1"/>
</dbReference>
<dbReference type="InterPro" id="IPR036514">
    <property type="entry name" value="SGNH_hydro_sf"/>
</dbReference>
<reference evidence="1 2" key="1">
    <citation type="submission" date="2021-08" db="EMBL/GenBank/DDBJ databases">
        <title>Helicobacter spp. isolated from feces of Anatolian Ground Squirrel (Spermophilus xanthoprymnus) in Turkey.</title>
        <authorList>
            <person name="Aydin F."/>
            <person name="Abay S."/>
            <person name="Kayman T."/>
            <person name="Karakaya E."/>
            <person name="Saticioglu I.B."/>
        </authorList>
    </citation>
    <scope>NUCLEOTIDE SEQUENCE [LARGE SCALE GENOMIC DNA]</scope>
    <source>
        <strain evidence="1 2">Faydin-H70</strain>
    </source>
</reference>
<keyword evidence="2" id="KW-1185">Reference proteome</keyword>
<comment type="caution">
    <text evidence="1">The sequence shown here is derived from an EMBL/GenBank/DDBJ whole genome shotgun (WGS) entry which is preliminary data.</text>
</comment>
<accession>A0ABS7JQ43</accession>
<sequence length="448" mass="52471">MKNIVLLGASNSVMQNGLYLGLQSDKNIKIHNFALGATTCIQNLYEIIRHKELLQKADLIITESNVTDINLNGDTHLNFTLDRAYRDLNWLYKELYFVNKKVLCLLLPRFHANYKILNNIHRKLILKYGFNCIDMSKYYEENALIEFNHRIDPIHPQAEIMQELGINIIKNLKAFSDSKELKSSNDNPEFKVLSLEEMQPEAEATLSKNSMYCEKSFRLFENSKLYFGEKFKNFYCLALHTWNLNNKKEFFTFGESRQNASQIKFHNKNKEFIQQTNSYNQVFELGENFLIDEESFISIQTQSKELKTYLTWTFRETKQILKYCDTIAFFLAKNEGNFYKERLSLQSLEDLEITFPKHLNFQHLIPPVKSYQKVIDAYCLVMDSRKLAPLQTQIQTLNNTLKTLKSPTAKTRLKSQLSYKLGVALIENSKSLKGYIRMPFVLSYITEL</sequence>
<proteinExistence type="predicted"/>
<dbReference type="RefSeq" id="WP_221561844.1">
    <property type="nucleotide sequence ID" value="NZ_JAIGYQ010000015.1"/>
</dbReference>
<organism evidence="1 2">
    <name type="scientific">Helicobacter turcicus</name>
    <dbReference type="NCBI Taxonomy" id="2867412"/>
    <lineage>
        <taxon>Bacteria</taxon>
        <taxon>Pseudomonadati</taxon>
        <taxon>Campylobacterota</taxon>
        <taxon>Epsilonproteobacteria</taxon>
        <taxon>Campylobacterales</taxon>
        <taxon>Helicobacteraceae</taxon>
        <taxon>Helicobacter</taxon>
    </lineage>
</organism>
<dbReference type="Proteomes" id="UP000700059">
    <property type="component" value="Unassembled WGS sequence"/>
</dbReference>
<dbReference type="Gene3D" id="3.40.50.1110">
    <property type="entry name" value="SGNH hydrolase"/>
    <property type="match status" value="1"/>
</dbReference>
<name>A0ABS7JQ43_9HELI</name>
<evidence type="ECO:0008006" key="3">
    <source>
        <dbReference type="Google" id="ProtNLM"/>
    </source>
</evidence>
<feature type="non-terminal residue" evidence="1">
    <location>
        <position position="448"/>
    </location>
</feature>
<gene>
    <name evidence="1" type="ORF">K4G57_08640</name>
</gene>